<reference evidence="2 3" key="1">
    <citation type="journal article" date="2019" name="Fungal Biol. Biotechnol.">
        <title>Draft genome sequence of fastidious pathogen Ceratobasidium theobromae, which causes vascular-streak dieback in Theobroma cacao.</title>
        <authorList>
            <person name="Ali S.S."/>
            <person name="Asman A."/>
            <person name="Shao J."/>
            <person name="Firmansyah A.P."/>
            <person name="Susilo A.W."/>
            <person name="Rosmana A."/>
            <person name="McMahon P."/>
            <person name="Junaid M."/>
            <person name="Guest D."/>
            <person name="Kheng T.Y."/>
            <person name="Meinhardt L.W."/>
            <person name="Bailey B.A."/>
        </authorList>
    </citation>
    <scope>NUCLEOTIDE SEQUENCE [LARGE SCALE GENOMIC DNA]</scope>
    <source>
        <strain evidence="2 3">CT2</strain>
    </source>
</reference>
<feature type="region of interest" description="Disordered" evidence="1">
    <location>
        <begin position="1"/>
        <end position="43"/>
    </location>
</feature>
<sequence length="561" mass="62725">MKAKRRVRFLSPTSKESSEALEQESGQLGQQSCNLGGTPTNLETNTLQTMESSLGPGSQDDNPEIQTPASNTFSVRFAGENGIFVKCFPDPCAGVPINNNIAPSPDLYTYVMKTGNLSDPDLFETAKLLMTTGLTSTGRDWHLKSCLYKGKTPWKNNKQLLVDIDNLPHSPEWKVHKVLVRNKWGKIHISYLFTQNIIELVHTLIGNPVFKEYICYSPERHWTAEDCKVRIYSETWSGNWWWLMQVILPDKSVTIVPIIITSNQTTLSTMCGRQQAYPVYITITNISKSLRRKVSSRAMVLLVYLPVDKFLNIADPDERSWLKHKLTHRAMDIMTNPLWVASRSGVEMWCADGHIRRIYPIVAGVIADRPEQCGHACVEESGCPKCKQKRKGHGGYGKQAPKQEAAETLLTIHEVLQHKDQGELEPLGLKPWWPWWANMFHYSESIRAMGTPDGFNSEAPEHLHIEYAKRGWHASNKVEPLPQMIKFIQCVSRKPRKWASCVVYGDEEDGLKPRGILDGFEGNGNGNGNGKSEEGGDGDGSDGGGDGGGNGESDDGEEDKE</sequence>
<evidence type="ECO:0000313" key="2">
    <source>
        <dbReference type="EMBL" id="KAB5589025.1"/>
    </source>
</evidence>
<comment type="caution">
    <text evidence="2">The sequence shown here is derived from an EMBL/GenBank/DDBJ whole genome shotgun (WGS) entry which is preliminary data.</text>
</comment>
<feature type="region of interest" description="Disordered" evidence="1">
    <location>
        <begin position="512"/>
        <end position="561"/>
    </location>
</feature>
<evidence type="ECO:0008006" key="4">
    <source>
        <dbReference type="Google" id="ProtNLM"/>
    </source>
</evidence>
<keyword evidence="3" id="KW-1185">Reference proteome</keyword>
<protein>
    <recommendedName>
        <fullName evidence="4">Transposase family Tnp2 protein</fullName>
    </recommendedName>
</protein>
<dbReference type="EMBL" id="SSOP01000329">
    <property type="protein sequence ID" value="KAB5589025.1"/>
    <property type="molecule type" value="Genomic_DNA"/>
</dbReference>
<organism evidence="2 3">
    <name type="scientific">Ceratobasidium theobromae</name>
    <dbReference type="NCBI Taxonomy" id="1582974"/>
    <lineage>
        <taxon>Eukaryota</taxon>
        <taxon>Fungi</taxon>
        <taxon>Dikarya</taxon>
        <taxon>Basidiomycota</taxon>
        <taxon>Agaricomycotina</taxon>
        <taxon>Agaricomycetes</taxon>
        <taxon>Cantharellales</taxon>
        <taxon>Ceratobasidiaceae</taxon>
        <taxon>Ceratobasidium</taxon>
    </lineage>
</organism>
<evidence type="ECO:0000313" key="3">
    <source>
        <dbReference type="Proteomes" id="UP000383932"/>
    </source>
</evidence>
<name>A0A5N5QBA8_9AGAM</name>
<dbReference type="OrthoDB" id="2418900at2759"/>
<feature type="compositionally biased region" description="Gly residues" evidence="1">
    <location>
        <begin position="541"/>
        <end position="551"/>
    </location>
</feature>
<dbReference type="Pfam" id="PF18759">
    <property type="entry name" value="Plavaka"/>
    <property type="match status" value="1"/>
</dbReference>
<dbReference type="AlphaFoldDB" id="A0A5N5QBA8"/>
<proteinExistence type="predicted"/>
<feature type="compositionally biased region" description="Acidic residues" evidence="1">
    <location>
        <begin position="552"/>
        <end position="561"/>
    </location>
</feature>
<dbReference type="InterPro" id="IPR041078">
    <property type="entry name" value="Plavaka"/>
</dbReference>
<accession>A0A5N5QBA8</accession>
<dbReference type="Proteomes" id="UP000383932">
    <property type="component" value="Unassembled WGS sequence"/>
</dbReference>
<evidence type="ECO:0000256" key="1">
    <source>
        <dbReference type="SAM" id="MobiDB-lite"/>
    </source>
</evidence>
<feature type="compositionally biased region" description="Polar residues" evidence="1">
    <location>
        <begin position="24"/>
        <end position="43"/>
    </location>
</feature>
<gene>
    <name evidence="2" type="ORF">CTheo_7537</name>
</gene>